<protein>
    <submittedName>
        <fullName evidence="4">Terminase small subunit</fullName>
    </submittedName>
</protein>
<dbReference type="Pfam" id="PF03592">
    <property type="entry name" value="Terminase_2"/>
    <property type="match status" value="1"/>
</dbReference>
<dbReference type="RefSeq" id="WP_105743336.1">
    <property type="nucleotide sequence ID" value="NZ_PVBR01000014.1"/>
</dbReference>
<accession>A0A2S9INH6</accession>
<dbReference type="PANTHER" id="PTHR41328:SF2">
    <property type="entry name" value="TERMINASE SMALL SUBUNIT"/>
    <property type="match status" value="1"/>
</dbReference>
<feature type="region of interest" description="Disordered" evidence="3">
    <location>
        <begin position="178"/>
        <end position="209"/>
    </location>
</feature>
<comment type="caution">
    <text evidence="4">The sequence shown here is derived from an EMBL/GenBank/DDBJ whole genome shotgun (WGS) entry which is preliminary data.</text>
</comment>
<keyword evidence="2" id="KW-0231">Viral genome packaging</keyword>
<evidence type="ECO:0000313" key="5">
    <source>
        <dbReference type="Proteomes" id="UP000239434"/>
    </source>
</evidence>
<organism evidence="4 5">
    <name type="scientific">Phyllobacterium phragmitis</name>
    <dbReference type="NCBI Taxonomy" id="2670329"/>
    <lineage>
        <taxon>Bacteria</taxon>
        <taxon>Pseudomonadati</taxon>
        <taxon>Pseudomonadota</taxon>
        <taxon>Alphaproteobacteria</taxon>
        <taxon>Hyphomicrobiales</taxon>
        <taxon>Phyllobacteriaceae</taxon>
        <taxon>Phyllobacterium</taxon>
    </lineage>
</organism>
<gene>
    <name evidence="4" type="ORF">C5748_18090</name>
</gene>
<sequence length="209" mass="23496">MGNLTARRRLFAHEYLIDLNGTKAAIRAGFSEKRASVEAAELLKDPQVAALIEQLKAERIKRVEADSDMVLRDLLEYRDADIRQIYNENDTLKPIHEWPAFFTRLGVVSIKTREEFQTVDDERELVGYVKEVKWENKTRIIELIGKHITVNAFRDKVEHDVSDPLKKLYDEIAGRGLRPTAAPPGISGAFTPGLGGGAPAPSSFRPVED</sequence>
<dbReference type="PANTHER" id="PTHR41328">
    <property type="entry name" value="TERMINASE SMALL SUBUNIT-RELATED"/>
    <property type="match status" value="1"/>
</dbReference>
<evidence type="ECO:0000256" key="2">
    <source>
        <dbReference type="ARBA" id="ARBA00023219"/>
    </source>
</evidence>
<proteinExistence type="predicted"/>
<keyword evidence="5" id="KW-1185">Reference proteome</keyword>
<dbReference type="Proteomes" id="UP000239434">
    <property type="component" value="Unassembled WGS sequence"/>
</dbReference>
<reference evidence="4 5" key="1">
    <citation type="submission" date="2018-02" db="EMBL/GenBank/DDBJ databases">
        <title>The draft genome of Phyllobacterium sp. 1N-3.</title>
        <authorList>
            <person name="Liu L."/>
            <person name="Li L."/>
            <person name="Zhang X."/>
            <person name="Wang T."/>
            <person name="Liang L."/>
        </authorList>
    </citation>
    <scope>NUCLEOTIDE SEQUENCE [LARGE SCALE GENOMIC DNA]</scope>
    <source>
        <strain evidence="4 5">1N-3</strain>
    </source>
</reference>
<name>A0A2S9INH6_9HYPH</name>
<dbReference type="AlphaFoldDB" id="A0A2S9INH6"/>
<dbReference type="GO" id="GO:0051276">
    <property type="term" value="P:chromosome organization"/>
    <property type="evidence" value="ECO:0007669"/>
    <property type="project" value="InterPro"/>
</dbReference>
<evidence type="ECO:0000256" key="3">
    <source>
        <dbReference type="SAM" id="MobiDB-lite"/>
    </source>
</evidence>
<dbReference type="Gene3D" id="1.10.10.1400">
    <property type="entry name" value="Terminase, small subunit, N-terminal DNA-binding domain, HTH motif"/>
    <property type="match status" value="1"/>
</dbReference>
<evidence type="ECO:0000313" key="4">
    <source>
        <dbReference type="EMBL" id="PRD42068.1"/>
    </source>
</evidence>
<dbReference type="InterPro" id="IPR038713">
    <property type="entry name" value="Terminase_Gp1_N_sf"/>
</dbReference>
<evidence type="ECO:0000256" key="1">
    <source>
        <dbReference type="ARBA" id="ARBA00022612"/>
    </source>
</evidence>
<keyword evidence="1" id="KW-1188">Viral release from host cell</keyword>
<dbReference type="EMBL" id="PVBR01000014">
    <property type="protein sequence ID" value="PRD42068.1"/>
    <property type="molecule type" value="Genomic_DNA"/>
</dbReference>
<dbReference type="InterPro" id="IPR052404">
    <property type="entry name" value="SPP1-like_terminase"/>
</dbReference>
<dbReference type="InterPro" id="IPR005335">
    <property type="entry name" value="Terminase_ssu"/>
</dbReference>